<protein>
    <submittedName>
        <fullName evidence="1">10231_t:CDS:1</fullName>
    </submittedName>
</protein>
<feature type="non-terminal residue" evidence="1">
    <location>
        <position position="1"/>
    </location>
</feature>
<proteinExistence type="predicted"/>
<accession>A0A9N9EMV8</accession>
<dbReference type="AlphaFoldDB" id="A0A9N9EMV8"/>
<gene>
    <name evidence="1" type="ORF">FMOSSE_LOCUS12945</name>
</gene>
<dbReference type="EMBL" id="CAJVPP010006846">
    <property type="protein sequence ID" value="CAG8682188.1"/>
    <property type="molecule type" value="Genomic_DNA"/>
</dbReference>
<comment type="caution">
    <text evidence="1">The sequence shown here is derived from an EMBL/GenBank/DDBJ whole genome shotgun (WGS) entry which is preliminary data.</text>
</comment>
<sequence>MSEKGVEEFLYTEENVRDEIVNLVFSPNLEYMVTYDVDASIVLWSVSVKDNKIVKYKTIKTGPDRSPLILSNNKLLISFKTETFFSELKILDMETVLDMETPKCTTINPSNGILLEFLSNGNLILFQTTHIYVFTETFLNNTPYTYTSKYRLSMFDIRKGLEVVDLKMDDYRTKILKMDDSLPTSYYNEAILEILIGFINPNKNEKIISELYNNFIVLDKNHKDDEMIIKFKDDMNDEMIIKFFDKSKLSIYSRIKDKNRDSEMIKFNEHGWVTVVGINLIWYYSKPNMLSVSKNGVKP</sequence>
<name>A0A9N9EMV8_FUNMO</name>
<evidence type="ECO:0000313" key="2">
    <source>
        <dbReference type="Proteomes" id="UP000789375"/>
    </source>
</evidence>
<organism evidence="1 2">
    <name type="scientific">Funneliformis mosseae</name>
    <name type="common">Endomycorrhizal fungus</name>
    <name type="synonym">Glomus mosseae</name>
    <dbReference type="NCBI Taxonomy" id="27381"/>
    <lineage>
        <taxon>Eukaryota</taxon>
        <taxon>Fungi</taxon>
        <taxon>Fungi incertae sedis</taxon>
        <taxon>Mucoromycota</taxon>
        <taxon>Glomeromycotina</taxon>
        <taxon>Glomeromycetes</taxon>
        <taxon>Glomerales</taxon>
        <taxon>Glomeraceae</taxon>
        <taxon>Funneliformis</taxon>
    </lineage>
</organism>
<dbReference type="Proteomes" id="UP000789375">
    <property type="component" value="Unassembled WGS sequence"/>
</dbReference>
<reference evidence="1" key="1">
    <citation type="submission" date="2021-06" db="EMBL/GenBank/DDBJ databases">
        <authorList>
            <person name="Kallberg Y."/>
            <person name="Tangrot J."/>
            <person name="Rosling A."/>
        </authorList>
    </citation>
    <scope>NUCLEOTIDE SEQUENCE</scope>
    <source>
        <strain evidence="1">87-6 pot B 2015</strain>
    </source>
</reference>
<evidence type="ECO:0000313" key="1">
    <source>
        <dbReference type="EMBL" id="CAG8682188.1"/>
    </source>
</evidence>
<dbReference type="SUPFAM" id="SSF82171">
    <property type="entry name" value="DPP6 N-terminal domain-like"/>
    <property type="match status" value="1"/>
</dbReference>
<keyword evidence="2" id="KW-1185">Reference proteome</keyword>